<reference evidence="1" key="1">
    <citation type="submission" date="2020-01" db="EMBL/GenBank/DDBJ databases">
        <title>Whole-genome analyses of novel actinobacteria.</title>
        <authorList>
            <person name="Sahin N."/>
        </authorList>
    </citation>
    <scope>NUCLEOTIDE SEQUENCE</scope>
    <source>
        <strain evidence="1">YC537</strain>
    </source>
</reference>
<accession>A0A964UUT4</accession>
<sequence>MPEGIVYVEVFLHALHRIESILQPPQHEDLLRRQLPPLGRTFADIVTIRIENGEH</sequence>
<dbReference type="AlphaFoldDB" id="A0A964UUT4"/>
<gene>
    <name evidence="1" type="ORF">GUY60_25755</name>
</gene>
<name>A0A964UUT4_9ACTN</name>
<evidence type="ECO:0000313" key="2">
    <source>
        <dbReference type="Proteomes" id="UP000598297"/>
    </source>
</evidence>
<dbReference type="EMBL" id="JAAAHS010000248">
    <property type="protein sequence ID" value="NBE54770.1"/>
    <property type="molecule type" value="Genomic_DNA"/>
</dbReference>
<protein>
    <submittedName>
        <fullName evidence="1">Uncharacterized protein</fullName>
    </submittedName>
</protein>
<evidence type="ECO:0000313" key="1">
    <source>
        <dbReference type="EMBL" id="NBE54770.1"/>
    </source>
</evidence>
<dbReference type="Proteomes" id="UP000598297">
    <property type="component" value="Unassembled WGS sequence"/>
</dbReference>
<comment type="caution">
    <text evidence="1">The sequence shown here is derived from an EMBL/GenBank/DDBJ whole genome shotgun (WGS) entry which is preliminary data.</text>
</comment>
<proteinExistence type="predicted"/>
<keyword evidence="2" id="KW-1185">Reference proteome</keyword>
<organism evidence="1 2">
    <name type="scientific">Streptomyces boluensis</name>
    <dbReference type="NCBI Taxonomy" id="1775135"/>
    <lineage>
        <taxon>Bacteria</taxon>
        <taxon>Bacillati</taxon>
        <taxon>Actinomycetota</taxon>
        <taxon>Actinomycetes</taxon>
        <taxon>Kitasatosporales</taxon>
        <taxon>Streptomycetaceae</taxon>
        <taxon>Streptomyces</taxon>
    </lineage>
</organism>
<dbReference type="RefSeq" id="WP_161701903.1">
    <property type="nucleotide sequence ID" value="NZ_JAAAHS010000248.1"/>
</dbReference>